<dbReference type="STRING" id="477690.SAMN05216474_0837"/>
<evidence type="ECO:0000313" key="2">
    <source>
        <dbReference type="Proteomes" id="UP000236454"/>
    </source>
</evidence>
<reference evidence="1 2" key="1">
    <citation type="submission" date="2016-10" db="EMBL/GenBank/DDBJ databases">
        <authorList>
            <person name="de Groot N.N."/>
        </authorList>
    </citation>
    <scope>NUCLEOTIDE SEQUENCE [LARGE SCALE GENOMIC DNA]</scope>
    <source>
        <strain evidence="1 2">CGMCC 1.7005</strain>
    </source>
</reference>
<dbReference type="AlphaFoldDB" id="A0A1I6YE73"/>
<organism evidence="1 2">
    <name type="scientific">Lishizhenia tianjinensis</name>
    <dbReference type="NCBI Taxonomy" id="477690"/>
    <lineage>
        <taxon>Bacteria</taxon>
        <taxon>Pseudomonadati</taxon>
        <taxon>Bacteroidota</taxon>
        <taxon>Flavobacteriia</taxon>
        <taxon>Flavobacteriales</taxon>
        <taxon>Crocinitomicaceae</taxon>
        <taxon>Lishizhenia</taxon>
    </lineage>
</organism>
<accession>A0A1I6YE73</accession>
<sequence>MTNYLFTMKKLLLLTLVTSLLFGLGACKKKITEFYISDKSQVVVQSNAVINIPFSISTPNMETNYEGEFEANDTRKENIDELKLTQLKLEITDPTDYTFSWLESIEIFIESDNLPEKRVAFKTYISDNVGKSIVCDVEDVNLGEYIQEDAFKLRLNTVTDEYFTEDVYIDLSTEFFVKAKIFKN</sequence>
<gene>
    <name evidence="1" type="ORF">SAMN05216474_0837</name>
</gene>
<evidence type="ECO:0000313" key="1">
    <source>
        <dbReference type="EMBL" id="SFT48718.1"/>
    </source>
</evidence>
<protein>
    <submittedName>
        <fullName evidence="1">Uncharacterized protein</fullName>
    </submittedName>
</protein>
<name>A0A1I6YE73_9FLAO</name>
<dbReference type="Proteomes" id="UP000236454">
    <property type="component" value="Unassembled WGS sequence"/>
</dbReference>
<keyword evidence="2" id="KW-1185">Reference proteome</keyword>
<proteinExistence type="predicted"/>
<dbReference type="EMBL" id="FPAS01000001">
    <property type="protein sequence ID" value="SFT48718.1"/>
    <property type="molecule type" value="Genomic_DNA"/>
</dbReference>